<gene>
    <name evidence="2" type="ORF">SAMN04487989_101654</name>
</gene>
<keyword evidence="2" id="KW-0808">Transferase</keyword>
<reference evidence="3" key="1">
    <citation type="submission" date="2016-10" db="EMBL/GenBank/DDBJ databases">
        <authorList>
            <person name="Varghese N."/>
            <person name="Submissions S."/>
        </authorList>
    </citation>
    <scope>NUCLEOTIDE SEQUENCE [LARGE SCALE GENOMIC DNA]</scope>
    <source>
        <strain evidence="3">DSM 23925</strain>
    </source>
</reference>
<evidence type="ECO:0000259" key="1">
    <source>
        <dbReference type="Pfam" id="PF13480"/>
    </source>
</evidence>
<evidence type="ECO:0000313" key="2">
    <source>
        <dbReference type="EMBL" id="SFN47071.1"/>
    </source>
</evidence>
<name>A0A1I4Z9W4_9FLAO</name>
<dbReference type="AlphaFoldDB" id="A0A1I4Z9W4"/>
<dbReference type="Pfam" id="PF13480">
    <property type="entry name" value="Acetyltransf_6"/>
    <property type="match status" value="1"/>
</dbReference>
<sequence>MQSVFFHDTLIETKLFTSSQNLPRDWDALVAHDIFLQTAYLKALEEAAPNNITLYYYGFYKEQELVGMAVMQRVKLYLNDMFRNEDDSCFKERFKNQVAKILKGNILVVGNLTHTGQHGMFFKSDILTNEEFMHSLLRAVDELKHEIKTVYKKTIRAILLKDYFTTDSIHETKNNLIQMGFHHVSVQPNMIMTIPEKWTNFNDYVADLHKKYRDRFKSARKKSNTIVSRELDETAVFELSETLYKLYKNVSNNAKINSFILPENHFYTFKKQLGNNFKVFAYYLQDELVGFYTLILNNNEVETYFLGYHSAYQYKYQLYLNMLYDMAEFGINYQYNSIVYARTAMEIKSSVGAKPEKMVMYLKHTNWFLNMILKFIFKLMNPSKKWQERHPFKSN</sequence>
<keyword evidence="3" id="KW-1185">Reference proteome</keyword>
<dbReference type="Proteomes" id="UP000198705">
    <property type="component" value="Unassembled WGS sequence"/>
</dbReference>
<proteinExistence type="predicted"/>
<dbReference type="EMBL" id="FOVN01000001">
    <property type="protein sequence ID" value="SFN47071.1"/>
    <property type="molecule type" value="Genomic_DNA"/>
</dbReference>
<evidence type="ECO:0000313" key="3">
    <source>
        <dbReference type="Proteomes" id="UP000198705"/>
    </source>
</evidence>
<dbReference type="GO" id="GO:0016740">
    <property type="term" value="F:transferase activity"/>
    <property type="evidence" value="ECO:0007669"/>
    <property type="project" value="UniProtKB-KW"/>
</dbReference>
<dbReference type="Gene3D" id="3.40.630.30">
    <property type="match status" value="1"/>
</dbReference>
<dbReference type="STRING" id="649333.SAMN04487989_101654"/>
<protein>
    <submittedName>
        <fullName evidence="2">Acetyltransferase (GNAT) domain-containing protein</fullName>
    </submittedName>
</protein>
<dbReference type="SUPFAM" id="SSF55729">
    <property type="entry name" value="Acyl-CoA N-acyltransferases (Nat)"/>
    <property type="match status" value="1"/>
</dbReference>
<accession>A0A1I4Z9W4</accession>
<organism evidence="2 3">
    <name type="scientific">Bizionia echini</name>
    <dbReference type="NCBI Taxonomy" id="649333"/>
    <lineage>
        <taxon>Bacteria</taxon>
        <taxon>Pseudomonadati</taxon>
        <taxon>Bacteroidota</taxon>
        <taxon>Flavobacteriia</taxon>
        <taxon>Flavobacteriales</taxon>
        <taxon>Flavobacteriaceae</taxon>
        <taxon>Bizionia</taxon>
    </lineage>
</organism>
<feature type="domain" description="BioF2-like acetyltransferase" evidence="1">
    <location>
        <begin position="211"/>
        <end position="332"/>
    </location>
</feature>
<dbReference type="InterPro" id="IPR038740">
    <property type="entry name" value="BioF2-like_GNAT_dom"/>
</dbReference>
<dbReference type="InterPro" id="IPR016181">
    <property type="entry name" value="Acyl_CoA_acyltransferase"/>
</dbReference>